<protein>
    <submittedName>
        <fullName evidence="2">Uncharacterized protein</fullName>
    </submittedName>
</protein>
<sequence>MKATLLVSISAERYGSVQHEERLTESVNLMVNHVQMLKQQRDSARRQLQYTKLGGDLVKIHEGFAYDTLADKHQEDSQSERENNGTEVNNSNNSSPEETQPPIDLINLSIRSVTLHS</sequence>
<evidence type="ECO:0000256" key="1">
    <source>
        <dbReference type="SAM" id="MobiDB-lite"/>
    </source>
</evidence>
<organism evidence="2 3">
    <name type="scientific">Rhamnusium bicolor</name>
    <dbReference type="NCBI Taxonomy" id="1586634"/>
    <lineage>
        <taxon>Eukaryota</taxon>
        <taxon>Metazoa</taxon>
        <taxon>Ecdysozoa</taxon>
        <taxon>Arthropoda</taxon>
        <taxon>Hexapoda</taxon>
        <taxon>Insecta</taxon>
        <taxon>Pterygota</taxon>
        <taxon>Neoptera</taxon>
        <taxon>Endopterygota</taxon>
        <taxon>Coleoptera</taxon>
        <taxon>Polyphaga</taxon>
        <taxon>Cucujiformia</taxon>
        <taxon>Chrysomeloidea</taxon>
        <taxon>Cerambycidae</taxon>
        <taxon>Lepturinae</taxon>
        <taxon>Rhagiini</taxon>
        <taxon>Rhamnusium</taxon>
    </lineage>
</organism>
<feature type="region of interest" description="Disordered" evidence="1">
    <location>
        <begin position="69"/>
        <end position="108"/>
    </location>
</feature>
<name>A0AAV8ZHQ0_9CUCU</name>
<comment type="caution">
    <text evidence="2">The sequence shown here is derived from an EMBL/GenBank/DDBJ whole genome shotgun (WGS) entry which is preliminary data.</text>
</comment>
<keyword evidence="3" id="KW-1185">Reference proteome</keyword>
<reference evidence="2" key="1">
    <citation type="journal article" date="2023" name="Insect Mol. Biol.">
        <title>Genome sequencing provides insights into the evolution of gene families encoding plant cell wall-degrading enzymes in longhorned beetles.</title>
        <authorList>
            <person name="Shin N.R."/>
            <person name="Okamura Y."/>
            <person name="Kirsch R."/>
            <person name="Pauchet Y."/>
        </authorList>
    </citation>
    <scope>NUCLEOTIDE SEQUENCE</scope>
    <source>
        <strain evidence="2">RBIC_L_NR</strain>
    </source>
</reference>
<evidence type="ECO:0000313" key="3">
    <source>
        <dbReference type="Proteomes" id="UP001162156"/>
    </source>
</evidence>
<dbReference type="AlphaFoldDB" id="A0AAV8ZHQ0"/>
<gene>
    <name evidence="2" type="ORF">NQ314_005192</name>
</gene>
<proteinExistence type="predicted"/>
<dbReference type="Proteomes" id="UP001162156">
    <property type="component" value="Unassembled WGS sequence"/>
</dbReference>
<accession>A0AAV8ZHQ0</accession>
<feature type="compositionally biased region" description="Basic and acidic residues" evidence="1">
    <location>
        <begin position="69"/>
        <end position="84"/>
    </location>
</feature>
<evidence type="ECO:0000313" key="2">
    <source>
        <dbReference type="EMBL" id="KAJ8964051.1"/>
    </source>
</evidence>
<dbReference type="EMBL" id="JANEYF010001453">
    <property type="protein sequence ID" value="KAJ8964051.1"/>
    <property type="molecule type" value="Genomic_DNA"/>
</dbReference>